<accession>A0ABT8LD57</accession>
<feature type="transmembrane region" description="Helical" evidence="1">
    <location>
        <begin position="120"/>
        <end position="139"/>
    </location>
</feature>
<protein>
    <submittedName>
        <fullName evidence="2">Uncharacterized protein</fullName>
    </submittedName>
</protein>
<feature type="transmembrane region" description="Helical" evidence="1">
    <location>
        <begin position="12"/>
        <end position="31"/>
    </location>
</feature>
<gene>
    <name evidence="2" type="ORF">QQ020_26005</name>
</gene>
<keyword evidence="1" id="KW-0812">Transmembrane</keyword>
<sequence>MLDSDFSKYLGLVSGIIGIAAVILNLIYKIFKRPIRKRLKKYNKKLSRFWRSLAETPRTYKWHNSLQEKLNKTFGEQIFSKKSFKAARLHTIIILLILGLFIFSTALITGKPTVMSWGQLAYYSIIVFPGSLFIFNVIFDFFTINLNRLFIRKMVSSSLLNIILLTILCILISCAGAFFAILLRILYGKLLVTYIFKTLSLNLEMISFQIFASAITSLTTMIYMFGYLVFYSLSNVINGIIKLLSLPDKNSDVMREPLTLIALIGFIFLLIIFYLLLT</sequence>
<feature type="transmembrane region" description="Helical" evidence="1">
    <location>
        <begin position="89"/>
        <end position="108"/>
    </location>
</feature>
<reference evidence="2" key="1">
    <citation type="submission" date="2023-06" db="EMBL/GenBank/DDBJ databases">
        <title>Genomic of Agaribacillus aureum.</title>
        <authorList>
            <person name="Wang G."/>
        </authorList>
    </citation>
    <scope>NUCLEOTIDE SEQUENCE</scope>
    <source>
        <strain evidence="2">BMA12</strain>
    </source>
</reference>
<evidence type="ECO:0000313" key="2">
    <source>
        <dbReference type="EMBL" id="MDN5215558.1"/>
    </source>
</evidence>
<dbReference type="EMBL" id="JAUJEB010000007">
    <property type="protein sequence ID" value="MDN5215558.1"/>
    <property type="molecule type" value="Genomic_DNA"/>
</dbReference>
<keyword evidence="1" id="KW-0472">Membrane</keyword>
<comment type="caution">
    <text evidence="2">The sequence shown here is derived from an EMBL/GenBank/DDBJ whole genome shotgun (WGS) entry which is preliminary data.</text>
</comment>
<feature type="transmembrane region" description="Helical" evidence="1">
    <location>
        <begin position="206"/>
        <end position="237"/>
    </location>
</feature>
<evidence type="ECO:0000313" key="3">
    <source>
        <dbReference type="Proteomes" id="UP001172083"/>
    </source>
</evidence>
<proteinExistence type="predicted"/>
<evidence type="ECO:0000256" key="1">
    <source>
        <dbReference type="SAM" id="Phobius"/>
    </source>
</evidence>
<dbReference type="Proteomes" id="UP001172083">
    <property type="component" value="Unassembled WGS sequence"/>
</dbReference>
<dbReference type="RefSeq" id="WP_346760897.1">
    <property type="nucleotide sequence ID" value="NZ_JAUJEB010000007.1"/>
</dbReference>
<organism evidence="2 3">
    <name type="scientific">Agaribacillus aureus</name>
    <dbReference type="NCBI Taxonomy" id="3051825"/>
    <lineage>
        <taxon>Bacteria</taxon>
        <taxon>Pseudomonadati</taxon>
        <taxon>Bacteroidota</taxon>
        <taxon>Cytophagia</taxon>
        <taxon>Cytophagales</taxon>
        <taxon>Splendidivirgaceae</taxon>
        <taxon>Agaribacillus</taxon>
    </lineage>
</organism>
<name>A0ABT8LD57_9BACT</name>
<keyword evidence="1" id="KW-1133">Transmembrane helix</keyword>
<feature type="transmembrane region" description="Helical" evidence="1">
    <location>
        <begin position="258"/>
        <end position="277"/>
    </location>
</feature>
<keyword evidence="3" id="KW-1185">Reference proteome</keyword>
<feature type="transmembrane region" description="Helical" evidence="1">
    <location>
        <begin position="159"/>
        <end position="186"/>
    </location>
</feature>